<evidence type="ECO:0000259" key="3">
    <source>
        <dbReference type="Pfam" id="PF09992"/>
    </source>
</evidence>
<dbReference type="EMBL" id="JBIACJ010000004">
    <property type="protein sequence ID" value="MFE8696457.1"/>
    <property type="molecule type" value="Genomic_DNA"/>
</dbReference>
<evidence type="ECO:0000259" key="2">
    <source>
        <dbReference type="Pfam" id="PF07833"/>
    </source>
</evidence>
<feature type="domain" description="Phosphodiester glycosidase" evidence="3">
    <location>
        <begin position="299"/>
        <end position="467"/>
    </location>
</feature>
<sequence length="469" mass="50548">MRKSFIALIGMFLLFALLPISAAAAENYTGLIHNGSTMIPVRGVFQSMGAQVDWDQSTKKITIKKSEFQTELQVNSKQATVNGNMQTLDVAPFIQNGVTFLPLRFIAESIGAEVKWNQSTRIAEINYEGKVIQVKVTQSTQVSNAKITSFSKKVNGIQVTGVTIPANAGYKPKMALANGQLGTTQSLAQMAQSNQAIVAINGTYFGAYGGHPDPWNQIIQDGRVIHIGNTGSTFGFTEDGRVKLEKLKISVKGSTNGSFTYPNNWYAYNFNHWPTKNGNFAYIFTPAWGKTLGFTYGKNIVIANGVVTKISSGMDVNIPANGYVLSLHGSEIKVLENRFKVGTKVDYQVSFTNRQGKEVDWSDVITAVGAGPSLVQDGKIIVDAASEGFTEAKILSQSNSRSAIGAKANGDILLVHATTNIQTLAQIMKSLGAVQAMNLDGGASSGIYFNGKYLVKPGRNLSNALVFTK</sequence>
<dbReference type="InterPro" id="IPR012854">
    <property type="entry name" value="Cu_amine_oxidase-like_N"/>
</dbReference>
<reference evidence="4 5" key="1">
    <citation type="submission" date="2024-08" db="EMBL/GenBank/DDBJ databases">
        <title>Two novel Cytobacillus novel species.</title>
        <authorList>
            <person name="Liu G."/>
        </authorList>
    </citation>
    <scope>NUCLEOTIDE SEQUENCE [LARGE SCALE GENOMIC DNA]</scope>
    <source>
        <strain evidence="4 5">FJAT-53684</strain>
    </source>
</reference>
<dbReference type="Pfam" id="PF07833">
    <property type="entry name" value="Cu_amine_oxidN1"/>
    <property type="match status" value="1"/>
</dbReference>
<dbReference type="Pfam" id="PF09992">
    <property type="entry name" value="NAGPA"/>
    <property type="match status" value="1"/>
</dbReference>
<organism evidence="4 5">
    <name type="scientific">Cytobacillus mangrovibacter</name>
    <dbReference type="NCBI Taxonomy" id="3299024"/>
    <lineage>
        <taxon>Bacteria</taxon>
        <taxon>Bacillati</taxon>
        <taxon>Bacillota</taxon>
        <taxon>Bacilli</taxon>
        <taxon>Bacillales</taxon>
        <taxon>Bacillaceae</taxon>
        <taxon>Cytobacillus</taxon>
    </lineage>
</organism>
<dbReference type="InterPro" id="IPR036582">
    <property type="entry name" value="Mao_N_sf"/>
</dbReference>
<comment type="caution">
    <text evidence="4">The sequence shown here is derived from an EMBL/GenBank/DDBJ whole genome shotgun (WGS) entry which is preliminary data.</text>
</comment>
<accession>A0ABW6JYM2</accession>
<dbReference type="PANTHER" id="PTHR40446:SF2">
    <property type="entry name" value="N-ACETYLGLUCOSAMINE-1-PHOSPHODIESTER ALPHA-N-ACETYLGLUCOSAMINIDASE"/>
    <property type="match status" value="1"/>
</dbReference>
<dbReference type="Gene3D" id="3.30.457.10">
    <property type="entry name" value="Copper amine oxidase-like, N-terminal domain"/>
    <property type="match status" value="2"/>
</dbReference>
<gene>
    <name evidence="4" type="ORF">ACFYKT_08925</name>
</gene>
<dbReference type="RefSeq" id="WP_389218479.1">
    <property type="nucleotide sequence ID" value="NZ_JBIACJ010000004.1"/>
</dbReference>
<dbReference type="Proteomes" id="UP001601058">
    <property type="component" value="Unassembled WGS sequence"/>
</dbReference>
<name>A0ABW6JYM2_9BACI</name>
<keyword evidence="1" id="KW-0732">Signal</keyword>
<dbReference type="InterPro" id="IPR018711">
    <property type="entry name" value="NAGPA"/>
</dbReference>
<feature type="chain" id="PRO_5046441256" evidence="1">
    <location>
        <begin position="25"/>
        <end position="469"/>
    </location>
</feature>
<protein>
    <submittedName>
        <fullName evidence="4">Stalk domain-containing protein</fullName>
    </submittedName>
</protein>
<evidence type="ECO:0000313" key="5">
    <source>
        <dbReference type="Proteomes" id="UP001601058"/>
    </source>
</evidence>
<feature type="domain" description="Copper amine oxidase-like N-terminal" evidence="2">
    <location>
        <begin position="31"/>
        <end position="123"/>
    </location>
</feature>
<keyword evidence="5" id="KW-1185">Reference proteome</keyword>
<evidence type="ECO:0000313" key="4">
    <source>
        <dbReference type="EMBL" id="MFE8696457.1"/>
    </source>
</evidence>
<dbReference type="SUPFAM" id="SSF55383">
    <property type="entry name" value="Copper amine oxidase, domain N"/>
    <property type="match status" value="1"/>
</dbReference>
<dbReference type="PANTHER" id="PTHR40446">
    <property type="entry name" value="N-ACETYLGLUCOSAMINE-1-PHOSPHODIESTER ALPHA-N-ACETYLGLUCOSAMINIDASE"/>
    <property type="match status" value="1"/>
</dbReference>
<proteinExistence type="predicted"/>
<evidence type="ECO:0000256" key="1">
    <source>
        <dbReference type="SAM" id="SignalP"/>
    </source>
</evidence>
<feature type="signal peptide" evidence="1">
    <location>
        <begin position="1"/>
        <end position="24"/>
    </location>
</feature>